<dbReference type="NCBIfam" id="NF003958">
    <property type="entry name" value="PRK05454.2-1"/>
    <property type="match status" value="1"/>
</dbReference>
<dbReference type="NCBIfam" id="NF003962">
    <property type="entry name" value="PRK05454.2-5"/>
    <property type="match status" value="1"/>
</dbReference>
<dbReference type="AlphaFoldDB" id="A0A363UQH0"/>
<evidence type="ECO:0000256" key="7">
    <source>
        <dbReference type="ARBA" id="ARBA00022676"/>
    </source>
</evidence>
<evidence type="ECO:0000256" key="10">
    <source>
        <dbReference type="ARBA" id="ARBA00022989"/>
    </source>
</evidence>
<feature type="region of interest" description="Disordered" evidence="12">
    <location>
        <begin position="1"/>
        <end position="33"/>
    </location>
</feature>
<comment type="caution">
    <text evidence="15">The sequence shown here is derived from an EMBL/GenBank/DDBJ whole genome shotgun (WGS) entry which is preliminary data.</text>
</comment>
<dbReference type="InterPro" id="IPR001173">
    <property type="entry name" value="Glyco_trans_2-like"/>
</dbReference>
<keyword evidence="6" id="KW-0997">Cell inner membrane</keyword>
<feature type="transmembrane region" description="Helical" evidence="13">
    <location>
        <begin position="543"/>
        <end position="567"/>
    </location>
</feature>
<feature type="transmembrane region" description="Helical" evidence="13">
    <location>
        <begin position="139"/>
        <end position="158"/>
    </location>
</feature>
<keyword evidence="5" id="KW-1003">Cell membrane</keyword>
<organism evidence="15 16">
    <name type="scientific">Abyssibacter profundi</name>
    <dbReference type="NCBI Taxonomy" id="2182787"/>
    <lineage>
        <taxon>Bacteria</taxon>
        <taxon>Pseudomonadati</taxon>
        <taxon>Pseudomonadota</taxon>
        <taxon>Gammaproteobacteria</taxon>
        <taxon>Chromatiales</taxon>
        <taxon>Oceanococcaceae</taxon>
        <taxon>Abyssibacter</taxon>
    </lineage>
</organism>
<feature type="transmembrane region" description="Helical" evidence="13">
    <location>
        <begin position="600"/>
        <end position="619"/>
    </location>
</feature>
<dbReference type="EMBL" id="QEQK01000001">
    <property type="protein sequence ID" value="PWN57755.1"/>
    <property type="molecule type" value="Genomic_DNA"/>
</dbReference>
<dbReference type="PANTHER" id="PTHR43867">
    <property type="entry name" value="CELLULOSE SYNTHASE CATALYTIC SUBUNIT A [UDP-FORMING]"/>
    <property type="match status" value="1"/>
</dbReference>
<keyword evidence="10 13" id="KW-1133">Transmembrane helix</keyword>
<keyword evidence="16" id="KW-1185">Reference proteome</keyword>
<dbReference type="Pfam" id="PF13632">
    <property type="entry name" value="Glyco_trans_2_3"/>
    <property type="match status" value="1"/>
</dbReference>
<gene>
    <name evidence="15" type="ORF">DEH80_01050</name>
</gene>
<feature type="region of interest" description="Disordered" evidence="12">
    <location>
        <begin position="108"/>
        <end position="127"/>
    </location>
</feature>
<keyword evidence="7" id="KW-0328">Glycosyltransferase</keyword>
<dbReference type="SUPFAM" id="SSF53448">
    <property type="entry name" value="Nucleotide-diphospho-sugar transferases"/>
    <property type="match status" value="1"/>
</dbReference>
<evidence type="ECO:0000256" key="8">
    <source>
        <dbReference type="ARBA" id="ARBA00022679"/>
    </source>
</evidence>
<protein>
    <recommendedName>
        <fullName evidence="4">Glucans biosynthesis glucosyltransferase H</fullName>
    </recommendedName>
</protein>
<dbReference type="GO" id="GO:0016758">
    <property type="term" value="F:hexosyltransferase activity"/>
    <property type="evidence" value="ECO:0007669"/>
    <property type="project" value="TreeGrafter"/>
</dbReference>
<evidence type="ECO:0000256" key="1">
    <source>
        <dbReference type="ARBA" id="ARBA00004429"/>
    </source>
</evidence>
<evidence type="ECO:0000256" key="11">
    <source>
        <dbReference type="ARBA" id="ARBA00023136"/>
    </source>
</evidence>
<dbReference type="Proteomes" id="UP000251800">
    <property type="component" value="Unassembled WGS sequence"/>
</dbReference>
<feature type="domain" description="Glycosyltransferase 2-like" evidence="14">
    <location>
        <begin position="320"/>
        <end position="520"/>
    </location>
</feature>
<evidence type="ECO:0000256" key="3">
    <source>
        <dbReference type="ARBA" id="ARBA00009337"/>
    </source>
</evidence>
<feature type="transmembrane region" description="Helical" evidence="13">
    <location>
        <begin position="488"/>
        <end position="509"/>
    </location>
</feature>
<comment type="pathway">
    <text evidence="2">Glycan metabolism; osmoregulated periplasmic glucan (OPG) biosynthesis.</text>
</comment>
<dbReference type="InterPro" id="IPR029044">
    <property type="entry name" value="Nucleotide-diphossugar_trans"/>
</dbReference>
<evidence type="ECO:0000256" key="13">
    <source>
        <dbReference type="SAM" id="Phobius"/>
    </source>
</evidence>
<evidence type="ECO:0000256" key="2">
    <source>
        <dbReference type="ARBA" id="ARBA00005001"/>
    </source>
</evidence>
<accession>A0A363UQH0</accession>
<keyword evidence="9 13" id="KW-0812">Transmembrane</keyword>
<proteinExistence type="inferred from homology"/>
<evidence type="ECO:0000256" key="9">
    <source>
        <dbReference type="ARBA" id="ARBA00022692"/>
    </source>
</evidence>
<feature type="transmembrane region" description="Helical" evidence="13">
    <location>
        <begin position="574"/>
        <end position="594"/>
    </location>
</feature>
<evidence type="ECO:0000313" key="15">
    <source>
        <dbReference type="EMBL" id="PWN57755.1"/>
    </source>
</evidence>
<dbReference type="GO" id="GO:0005886">
    <property type="term" value="C:plasma membrane"/>
    <property type="evidence" value="ECO:0007669"/>
    <property type="project" value="UniProtKB-SubCell"/>
</dbReference>
<dbReference type="InterPro" id="IPR050321">
    <property type="entry name" value="Glycosyltr_2/OpgH_subfam"/>
</dbReference>
<keyword evidence="11 13" id="KW-0472">Membrane</keyword>
<reference evidence="15 16" key="1">
    <citation type="submission" date="2018-05" db="EMBL/GenBank/DDBJ databases">
        <title>Abyssibacter profundi OUC007T gen. nov., sp. nov, a marine bacterium isolated from seawater of the Mariana Trench.</title>
        <authorList>
            <person name="Zhou S."/>
        </authorList>
    </citation>
    <scope>NUCLEOTIDE SEQUENCE [LARGE SCALE GENOMIC DNA]</scope>
    <source>
        <strain evidence="15 16">OUC007</strain>
    </source>
</reference>
<feature type="transmembrane region" description="Helical" evidence="13">
    <location>
        <begin position="631"/>
        <end position="652"/>
    </location>
</feature>
<dbReference type="OrthoDB" id="9775281at2"/>
<evidence type="ECO:0000256" key="5">
    <source>
        <dbReference type="ARBA" id="ARBA00022475"/>
    </source>
</evidence>
<feature type="transmembrane region" description="Helical" evidence="13">
    <location>
        <begin position="658"/>
        <end position="678"/>
    </location>
</feature>
<comment type="similarity">
    <text evidence="3">Belongs to the glycosyltransferase 2 family. OpgH subfamily.</text>
</comment>
<evidence type="ECO:0000313" key="16">
    <source>
        <dbReference type="Proteomes" id="UP000251800"/>
    </source>
</evidence>
<comment type="subcellular location">
    <subcellularLocation>
        <location evidence="1">Cell inner membrane</location>
        <topology evidence="1">Multi-pass membrane protein</topology>
    </subcellularLocation>
</comment>
<dbReference type="Gene3D" id="3.90.550.10">
    <property type="entry name" value="Spore Coat Polysaccharide Biosynthesis Protein SpsA, Chain A"/>
    <property type="match status" value="1"/>
</dbReference>
<sequence length="842" mass="93927">MATGHPRQAQTGIRPAGRTQGESADARAPTRHRNLDLHRAGQLMASAGNKLRTAHQQALAGLTSQNGPPRYADMAAYAARRLRDWFRPGPAQDPTGWPRLKLVSMPALRRTPMAPRRPDQPPRSGRPLSERVIMTWRRLLLVTMAAAQTIFASLYFINLLPHQGERGLEWVIGLLFGALFFWVSIGFWTAIAGSLICLTGIDRFRISRRVPDTLPDGDSRIAMVMPIYNEPVERVFAGLRATMRSVAESALHDRVQYFILSDSTDPRTQLQEEVAWAELIRETGLAGRVHYRRRRHRINRKTGNIADFCRRWGGRYDYMMVLDADSVLQGACLEQLVGILETSPQVGIVQTAPVPANRRTLFARVQQFASRVYSPVFSAGLHYWQLSEAQYWGHNALIRLAPFIKYCGLPRMGRGPLGGAILSHDFVEAAYMRRAGWEVWIAYDLQGSYEEPPPNLIEELIRDRRWCEGNLQHLRLFNTPGLHPAHRAGFLVGAMAYLSAPLWFLFLLATTVQLSIETLIEPAYFPNERVLFPDWPIWQPEQALSLFASTLAILIAPKLLAAGLLAVRGEARSFGGTLALFGSVVTEVLVSSLYAPLRMVAHTGFVCSALLGLKSGWGGQSRDDGSLPWSGAIRLFALPSAIAAAAGGYLWWLSPEYLWWAVPVLGPIVLSMPVAALSGSRRLGRWARCLRLYLTPEETRAPDVLSWTNAEVARQREHSLVHGLEPADAIADPRVWAIHWAMSPDTRSRHARIREQLNQTARQALKSGPHALTPAQWQTLLRDMAALQALTWAVWMRPDTDLTGEWGHRITQRLAARPSTEQATPAQSLPCSSARIAEGCPL</sequence>
<feature type="transmembrane region" description="Helical" evidence="13">
    <location>
        <begin position="170"/>
        <end position="198"/>
    </location>
</feature>
<evidence type="ECO:0000259" key="14">
    <source>
        <dbReference type="Pfam" id="PF13632"/>
    </source>
</evidence>
<dbReference type="PANTHER" id="PTHR43867:SF5">
    <property type="entry name" value="GLUCANS BIOSYNTHESIS GLUCOSYLTRANSFERASE H"/>
    <property type="match status" value="1"/>
</dbReference>
<evidence type="ECO:0000256" key="4">
    <source>
        <dbReference type="ARBA" id="ARBA00020585"/>
    </source>
</evidence>
<evidence type="ECO:0000256" key="12">
    <source>
        <dbReference type="SAM" id="MobiDB-lite"/>
    </source>
</evidence>
<evidence type="ECO:0000256" key="6">
    <source>
        <dbReference type="ARBA" id="ARBA00022519"/>
    </source>
</evidence>
<name>A0A363UQH0_9GAMM</name>
<keyword evidence="8 15" id="KW-0808">Transferase</keyword>